<organism evidence="1 2">
    <name type="scientific">Bacillus wiedmannii</name>
    <dbReference type="NCBI Taxonomy" id="1890302"/>
    <lineage>
        <taxon>Bacteria</taxon>
        <taxon>Bacillati</taxon>
        <taxon>Bacillota</taxon>
        <taxon>Bacilli</taxon>
        <taxon>Bacillales</taxon>
        <taxon>Bacillaceae</taxon>
        <taxon>Bacillus</taxon>
        <taxon>Bacillus cereus group</taxon>
    </lineage>
</organism>
<dbReference type="InterPro" id="IPR036638">
    <property type="entry name" value="HLH_DNA-bd_sf"/>
</dbReference>
<dbReference type="GO" id="GO:0043937">
    <property type="term" value="P:regulation of sporulation"/>
    <property type="evidence" value="ECO:0007669"/>
    <property type="project" value="InterPro"/>
</dbReference>
<comment type="caution">
    <text evidence="1">The sequence shown here is derived from an EMBL/GenBank/DDBJ whole genome shotgun (WGS) entry which is preliminary data.</text>
</comment>
<protein>
    <submittedName>
        <fullName evidence="1">Aspartyl-phosphate phosphatase Spo0E family protein</fullName>
    </submittedName>
</protein>
<evidence type="ECO:0000313" key="2">
    <source>
        <dbReference type="Proteomes" id="UP000220111"/>
    </source>
</evidence>
<dbReference type="Pfam" id="PF09388">
    <property type="entry name" value="SpoOE-like"/>
    <property type="match status" value="1"/>
</dbReference>
<dbReference type="InterPro" id="IPR053028">
    <property type="entry name" value="Spo0E-like_phosphatase"/>
</dbReference>
<dbReference type="AlphaFoldDB" id="A0A2A7BSX0"/>
<evidence type="ECO:0000313" key="1">
    <source>
        <dbReference type="EMBL" id="PDY41235.1"/>
    </source>
</evidence>
<sequence length="109" mass="13221">MNDDLFFIFILKTIDKQCMLFISCFIISFKTEVIRSYFLCCKYFYRRYSISLMNLTKLNDRIEAKKKELIYLVEKYGFTHDKVISFSQELDRLLNLLIELKTKKKRCSL</sequence>
<dbReference type="EMBL" id="NVPQ01000030">
    <property type="protein sequence ID" value="PDY41235.1"/>
    <property type="molecule type" value="Genomic_DNA"/>
</dbReference>
<dbReference type="InterPro" id="IPR018540">
    <property type="entry name" value="Spo0E-like"/>
</dbReference>
<dbReference type="Proteomes" id="UP000220111">
    <property type="component" value="Unassembled WGS sequence"/>
</dbReference>
<reference evidence="1 2" key="1">
    <citation type="submission" date="2017-09" db="EMBL/GenBank/DDBJ databases">
        <title>Large-scale bioinformatics analysis of Bacillus genomes uncovers conserved roles of natural products in bacterial physiology.</title>
        <authorList>
            <consortium name="Agbiome Team Llc"/>
            <person name="Bleich R.M."/>
            <person name="Grubbs K.J."/>
            <person name="Santa Maria K.C."/>
            <person name="Allen S.E."/>
            <person name="Farag S."/>
            <person name="Shank E.A."/>
            <person name="Bowers A."/>
        </authorList>
    </citation>
    <scope>NUCLEOTIDE SEQUENCE [LARGE SCALE GENOMIC DNA]</scope>
    <source>
        <strain evidence="1 2">AFS098222</strain>
    </source>
</reference>
<dbReference type="PANTHER" id="PTHR41263:SF1">
    <property type="entry name" value="ASPARTYL-PHOSPHATE PHOSPHATASE YISI"/>
    <property type="match status" value="1"/>
</dbReference>
<name>A0A2A7BSX0_9BACI</name>
<gene>
    <name evidence="1" type="ORF">COO17_12790</name>
</gene>
<dbReference type="InterPro" id="IPR037208">
    <property type="entry name" value="Spo0E-like_sf"/>
</dbReference>
<dbReference type="Gene3D" id="4.10.280.10">
    <property type="entry name" value="Helix-loop-helix DNA-binding domain"/>
    <property type="match status" value="1"/>
</dbReference>
<dbReference type="GO" id="GO:0046983">
    <property type="term" value="F:protein dimerization activity"/>
    <property type="evidence" value="ECO:0007669"/>
    <property type="project" value="InterPro"/>
</dbReference>
<proteinExistence type="predicted"/>
<accession>A0A2A7BSX0</accession>
<dbReference type="SUPFAM" id="SSF140500">
    <property type="entry name" value="BAS1536-like"/>
    <property type="match status" value="1"/>
</dbReference>
<dbReference type="PANTHER" id="PTHR41263">
    <property type="entry name" value="ASPARTYL-PHOSPHATE PHOSPHATASE YISI"/>
    <property type="match status" value="1"/>
</dbReference>